<organism evidence="3 4">
    <name type="scientific">Oceanimonas doudoroffii</name>
    <dbReference type="NCBI Taxonomy" id="84158"/>
    <lineage>
        <taxon>Bacteria</taxon>
        <taxon>Pseudomonadati</taxon>
        <taxon>Pseudomonadota</taxon>
        <taxon>Gammaproteobacteria</taxon>
        <taxon>Aeromonadales</taxon>
        <taxon>Aeromonadaceae</taxon>
        <taxon>Oceanimonas</taxon>
    </lineage>
</organism>
<keyword evidence="4" id="KW-1185">Reference proteome</keyword>
<reference evidence="3 4" key="1">
    <citation type="submission" date="2017-08" db="EMBL/GenBank/DDBJ databases">
        <title>A Genome Sequence of Oceanimonas doudoroffii ATCC 27123T.</title>
        <authorList>
            <person name="Brennan M.A."/>
            <person name="Maclea K.S."/>
            <person name="Mcclelland W.D."/>
            <person name="Trachtenberg A.M."/>
        </authorList>
    </citation>
    <scope>NUCLEOTIDE SEQUENCE [LARGE SCALE GENOMIC DNA]</scope>
    <source>
        <strain evidence="3 4">ATCC 27123</strain>
    </source>
</reference>
<keyword evidence="2" id="KW-1133">Transmembrane helix</keyword>
<protein>
    <recommendedName>
        <fullName evidence="5">Sarcosine oxidase subunit alpha</fullName>
    </recommendedName>
</protein>
<evidence type="ECO:0008006" key="5">
    <source>
        <dbReference type="Google" id="ProtNLM"/>
    </source>
</evidence>
<keyword evidence="2" id="KW-0812">Transmembrane</keyword>
<dbReference type="Gene3D" id="3.10.20.440">
    <property type="entry name" value="2Fe-2S iron-sulphur cluster binding domain, sarcosine oxidase, alpha subunit, N-terminal domain"/>
    <property type="match status" value="1"/>
</dbReference>
<evidence type="ECO:0000313" key="4">
    <source>
        <dbReference type="Proteomes" id="UP000242757"/>
    </source>
</evidence>
<evidence type="ECO:0000256" key="1">
    <source>
        <dbReference type="ARBA" id="ARBA00023002"/>
    </source>
</evidence>
<evidence type="ECO:0000313" key="3">
    <source>
        <dbReference type="EMBL" id="OXY82995.1"/>
    </source>
</evidence>
<feature type="transmembrane region" description="Helical" evidence="2">
    <location>
        <begin position="20"/>
        <end position="40"/>
    </location>
</feature>
<keyword evidence="1" id="KW-0560">Oxidoreductase</keyword>
<dbReference type="OrthoDB" id="573392at2"/>
<dbReference type="GO" id="GO:0051536">
    <property type="term" value="F:iron-sulfur cluster binding"/>
    <property type="evidence" value="ECO:0007669"/>
    <property type="project" value="InterPro"/>
</dbReference>
<gene>
    <name evidence="3" type="ORF">B6S08_05705</name>
</gene>
<keyword evidence="2" id="KW-0472">Membrane</keyword>
<sequence>MFNSLTDPFRVIALVNGEERQLMAGISVAAALMELGVLTIGCSLRRGQPRAPYCMMGVCFGCELTIDDKPGVRACMTRVRPGMRIDTGELE</sequence>
<comment type="caution">
    <text evidence="3">The sequence shown here is derived from an EMBL/GenBank/DDBJ whole genome shotgun (WGS) entry which is preliminary data.</text>
</comment>
<dbReference type="RefSeq" id="WP_094199773.1">
    <property type="nucleotide sequence ID" value="NZ_NBIM01000001.1"/>
</dbReference>
<dbReference type="EMBL" id="NBIM01000001">
    <property type="protein sequence ID" value="OXY82995.1"/>
    <property type="molecule type" value="Genomic_DNA"/>
</dbReference>
<proteinExistence type="predicted"/>
<dbReference type="Pfam" id="PF13510">
    <property type="entry name" value="Fer2_4"/>
    <property type="match status" value="1"/>
</dbReference>
<dbReference type="SUPFAM" id="SSF54292">
    <property type="entry name" value="2Fe-2S ferredoxin-like"/>
    <property type="match status" value="1"/>
</dbReference>
<evidence type="ECO:0000256" key="2">
    <source>
        <dbReference type="SAM" id="Phobius"/>
    </source>
</evidence>
<accession>A0A233RHX8</accession>
<name>A0A233RHX8_9GAMM</name>
<dbReference type="GO" id="GO:0016491">
    <property type="term" value="F:oxidoreductase activity"/>
    <property type="evidence" value="ECO:0007669"/>
    <property type="project" value="UniProtKB-KW"/>
</dbReference>
<dbReference type="InterPro" id="IPR036010">
    <property type="entry name" value="2Fe-2S_ferredoxin-like_sf"/>
</dbReference>
<dbReference type="Proteomes" id="UP000242757">
    <property type="component" value="Unassembled WGS sequence"/>
</dbReference>
<dbReference type="AlphaFoldDB" id="A0A233RHX8"/>
<dbReference type="InterPro" id="IPR042204">
    <property type="entry name" value="2Fe-2S-bd_N"/>
</dbReference>